<dbReference type="PANTHER" id="PTHR43071">
    <property type="entry name" value="2-AMINO-4-HYDROXY-6-HYDROXYMETHYLDIHYDROPTERIDINE PYROPHOSPHOKINASE"/>
    <property type="match status" value="1"/>
</dbReference>
<organism evidence="10 11">
    <name type="scientific">Microbacterium aurantiacum</name>
    <dbReference type="NCBI Taxonomy" id="162393"/>
    <lineage>
        <taxon>Bacteria</taxon>
        <taxon>Bacillati</taxon>
        <taxon>Actinomycetota</taxon>
        <taxon>Actinomycetes</taxon>
        <taxon>Micrococcales</taxon>
        <taxon>Microbacteriaceae</taxon>
        <taxon>Microbacterium</taxon>
    </lineage>
</organism>
<evidence type="ECO:0000313" key="11">
    <source>
        <dbReference type="Proteomes" id="UP001183582"/>
    </source>
</evidence>
<keyword evidence="6" id="KW-0418">Kinase</keyword>
<evidence type="ECO:0000256" key="7">
    <source>
        <dbReference type="ARBA" id="ARBA00022840"/>
    </source>
</evidence>
<evidence type="ECO:0000256" key="3">
    <source>
        <dbReference type="ARBA" id="ARBA00013253"/>
    </source>
</evidence>
<dbReference type="SUPFAM" id="SSF55083">
    <property type="entry name" value="6-hydroxymethyl-7,8-dihydropterin pyrophosphokinase, HPPK"/>
    <property type="match status" value="1"/>
</dbReference>
<dbReference type="InterPro" id="IPR000550">
    <property type="entry name" value="Hppk"/>
</dbReference>
<dbReference type="GO" id="GO:0005524">
    <property type="term" value="F:ATP binding"/>
    <property type="evidence" value="ECO:0007669"/>
    <property type="project" value="UniProtKB-KW"/>
</dbReference>
<protein>
    <recommendedName>
        <fullName evidence="3">2-amino-4-hydroxy-6-hydroxymethyldihydropteridine diphosphokinase</fullName>
        <ecNumber evidence="3">2.7.6.3</ecNumber>
    </recommendedName>
</protein>
<name>A0AAJ2HEF4_9MICO</name>
<dbReference type="GO" id="GO:0003848">
    <property type="term" value="F:2-amino-4-hydroxy-6-hydroxymethyldihydropteridine diphosphokinase activity"/>
    <property type="evidence" value="ECO:0007669"/>
    <property type="project" value="UniProtKB-EC"/>
</dbReference>
<dbReference type="GO" id="GO:0016301">
    <property type="term" value="F:kinase activity"/>
    <property type="evidence" value="ECO:0007669"/>
    <property type="project" value="UniProtKB-KW"/>
</dbReference>
<gene>
    <name evidence="10" type="primary">folK</name>
    <name evidence="10" type="ORF">KZC50_03220</name>
</gene>
<proteinExistence type="predicted"/>
<dbReference type="PANTHER" id="PTHR43071:SF1">
    <property type="entry name" value="2-AMINO-4-HYDROXY-6-HYDROXYMETHYLDIHYDROPTERIDINE PYROPHOSPHOKINASE"/>
    <property type="match status" value="1"/>
</dbReference>
<evidence type="ECO:0000256" key="1">
    <source>
        <dbReference type="ARBA" id="ARBA00000198"/>
    </source>
</evidence>
<dbReference type="RefSeq" id="WP_310890600.1">
    <property type="nucleotide sequence ID" value="NZ_BAAAGR010000001.1"/>
</dbReference>
<sequence>MSRRLADGIQAEPPRSDRPVETAIVALGANLGDRVETLEAAVADIRRLPLVDGIRVSPAVESVAVTLDGPDAEAPAYLNAVAIVRTRLAPTVLLGYLHAIEARHGRVRRERWGDRTLDLDLIAYGDVRSDAPALLLPHPRAAERDFVLEPWLALDPDAVLPGHGRVDALLADLRNRR</sequence>
<evidence type="ECO:0000256" key="4">
    <source>
        <dbReference type="ARBA" id="ARBA00022679"/>
    </source>
</evidence>
<evidence type="ECO:0000256" key="8">
    <source>
        <dbReference type="ARBA" id="ARBA00022909"/>
    </source>
</evidence>
<evidence type="ECO:0000256" key="6">
    <source>
        <dbReference type="ARBA" id="ARBA00022777"/>
    </source>
</evidence>
<dbReference type="EMBL" id="JAHWXH010000001">
    <property type="protein sequence ID" value="MDS0244621.1"/>
    <property type="molecule type" value="Genomic_DNA"/>
</dbReference>
<dbReference type="Gene3D" id="3.30.70.560">
    <property type="entry name" value="7,8-Dihydro-6-hydroxymethylpterin-pyrophosphokinase HPPK"/>
    <property type="match status" value="1"/>
</dbReference>
<reference evidence="10 11" key="1">
    <citation type="submission" date="2021-06" db="EMBL/GenBank/DDBJ databases">
        <title>Genome-based taxonomic framework of Microbacterium strains isolated from marine environment, the description of four new species and reclassification of four preexisting species.</title>
        <authorList>
            <person name="Lee S.D."/>
            <person name="Kim S.-M."/>
            <person name="Byeon Y.-S."/>
            <person name="Yang H.L."/>
            <person name="Kim I.S."/>
        </authorList>
    </citation>
    <scope>NUCLEOTIDE SEQUENCE [LARGE SCALE GENOMIC DNA]</scope>
    <source>
        <strain evidence="10 11">KACC 20514</strain>
    </source>
</reference>
<evidence type="ECO:0000259" key="9">
    <source>
        <dbReference type="Pfam" id="PF01288"/>
    </source>
</evidence>
<dbReference type="GO" id="GO:0046656">
    <property type="term" value="P:folic acid biosynthetic process"/>
    <property type="evidence" value="ECO:0007669"/>
    <property type="project" value="UniProtKB-KW"/>
</dbReference>
<dbReference type="Pfam" id="PF01288">
    <property type="entry name" value="HPPK"/>
    <property type="match status" value="1"/>
</dbReference>
<dbReference type="EC" id="2.7.6.3" evidence="3"/>
<accession>A0AAJ2HEF4</accession>
<dbReference type="InterPro" id="IPR035907">
    <property type="entry name" value="Hppk_sf"/>
</dbReference>
<dbReference type="CDD" id="cd00483">
    <property type="entry name" value="HPPK"/>
    <property type="match status" value="1"/>
</dbReference>
<keyword evidence="4 10" id="KW-0808">Transferase</keyword>
<dbReference type="Proteomes" id="UP001183582">
    <property type="component" value="Unassembled WGS sequence"/>
</dbReference>
<comment type="pathway">
    <text evidence="2">Cofactor biosynthesis; tetrahydrofolate biosynthesis; 2-amino-4-hydroxy-6-hydroxymethyl-7,8-dihydropteridine diphosphate from 7,8-dihydroneopterin triphosphate: step 4/4.</text>
</comment>
<dbReference type="GeneID" id="301457206"/>
<keyword evidence="8" id="KW-0289">Folate biosynthesis</keyword>
<evidence type="ECO:0000313" key="10">
    <source>
        <dbReference type="EMBL" id="MDS0244621.1"/>
    </source>
</evidence>
<dbReference type="AlphaFoldDB" id="A0AAJ2HEF4"/>
<comment type="catalytic activity">
    <reaction evidence="1">
        <text>6-hydroxymethyl-7,8-dihydropterin + ATP = (7,8-dihydropterin-6-yl)methyl diphosphate + AMP + H(+)</text>
        <dbReference type="Rhea" id="RHEA:11412"/>
        <dbReference type="ChEBI" id="CHEBI:15378"/>
        <dbReference type="ChEBI" id="CHEBI:30616"/>
        <dbReference type="ChEBI" id="CHEBI:44841"/>
        <dbReference type="ChEBI" id="CHEBI:72950"/>
        <dbReference type="ChEBI" id="CHEBI:456215"/>
        <dbReference type="EC" id="2.7.6.3"/>
    </reaction>
</comment>
<evidence type="ECO:0000256" key="2">
    <source>
        <dbReference type="ARBA" id="ARBA00005051"/>
    </source>
</evidence>
<keyword evidence="7" id="KW-0067">ATP-binding</keyword>
<comment type="caution">
    <text evidence="10">The sequence shown here is derived from an EMBL/GenBank/DDBJ whole genome shotgun (WGS) entry which is preliminary data.</text>
</comment>
<evidence type="ECO:0000256" key="5">
    <source>
        <dbReference type="ARBA" id="ARBA00022741"/>
    </source>
</evidence>
<feature type="domain" description="7,8-dihydro-6-hydroxymethylpterin-pyrophosphokinase" evidence="9">
    <location>
        <begin position="24"/>
        <end position="156"/>
    </location>
</feature>
<keyword evidence="5" id="KW-0547">Nucleotide-binding</keyword>
<dbReference type="NCBIfam" id="TIGR01498">
    <property type="entry name" value="folK"/>
    <property type="match status" value="1"/>
</dbReference>